<feature type="region of interest" description="Disordered" evidence="1">
    <location>
        <begin position="141"/>
        <end position="212"/>
    </location>
</feature>
<evidence type="ECO:0000313" key="3">
    <source>
        <dbReference type="Proteomes" id="UP001385951"/>
    </source>
</evidence>
<feature type="compositionally biased region" description="Low complexity" evidence="1">
    <location>
        <begin position="141"/>
        <end position="156"/>
    </location>
</feature>
<feature type="compositionally biased region" description="Polar residues" evidence="1">
    <location>
        <begin position="157"/>
        <end position="176"/>
    </location>
</feature>
<proteinExistence type="predicted"/>
<feature type="compositionally biased region" description="Low complexity" evidence="1">
    <location>
        <begin position="533"/>
        <end position="555"/>
    </location>
</feature>
<feature type="compositionally biased region" description="Acidic residues" evidence="1">
    <location>
        <begin position="180"/>
        <end position="198"/>
    </location>
</feature>
<reference evidence="2 3" key="1">
    <citation type="submission" date="2022-09" db="EMBL/GenBank/DDBJ databases">
        <authorList>
            <person name="Palmer J.M."/>
        </authorList>
    </citation>
    <scope>NUCLEOTIDE SEQUENCE [LARGE SCALE GENOMIC DNA]</scope>
    <source>
        <strain evidence="2 3">DSM 7382</strain>
    </source>
</reference>
<evidence type="ECO:0000313" key="2">
    <source>
        <dbReference type="EMBL" id="KAK7691472.1"/>
    </source>
</evidence>
<dbReference type="Proteomes" id="UP001385951">
    <property type="component" value="Unassembled WGS sequence"/>
</dbReference>
<comment type="caution">
    <text evidence="2">The sequence shown here is derived from an EMBL/GenBank/DDBJ whole genome shotgun (WGS) entry which is preliminary data.</text>
</comment>
<feature type="region of interest" description="Disordered" evidence="1">
    <location>
        <begin position="236"/>
        <end position="349"/>
    </location>
</feature>
<dbReference type="AlphaFoldDB" id="A0AAW0GI45"/>
<feature type="compositionally biased region" description="Basic residues" evidence="1">
    <location>
        <begin position="255"/>
        <end position="270"/>
    </location>
</feature>
<evidence type="ECO:0000256" key="1">
    <source>
        <dbReference type="SAM" id="MobiDB-lite"/>
    </source>
</evidence>
<feature type="compositionally biased region" description="Basic residues" evidence="1">
    <location>
        <begin position="517"/>
        <end position="527"/>
    </location>
</feature>
<protein>
    <recommendedName>
        <fullName evidence="4">NYN domain-containing protein</fullName>
    </recommendedName>
</protein>
<gene>
    <name evidence="2" type="ORF">QCA50_004871</name>
</gene>
<feature type="region of interest" description="Disordered" evidence="1">
    <location>
        <begin position="488"/>
        <end position="556"/>
    </location>
</feature>
<feature type="compositionally biased region" description="Low complexity" evidence="1">
    <location>
        <begin position="294"/>
        <end position="305"/>
    </location>
</feature>
<evidence type="ECO:0008006" key="4">
    <source>
        <dbReference type="Google" id="ProtNLM"/>
    </source>
</evidence>
<organism evidence="2 3">
    <name type="scientific">Cerrena zonata</name>
    <dbReference type="NCBI Taxonomy" id="2478898"/>
    <lineage>
        <taxon>Eukaryota</taxon>
        <taxon>Fungi</taxon>
        <taxon>Dikarya</taxon>
        <taxon>Basidiomycota</taxon>
        <taxon>Agaricomycotina</taxon>
        <taxon>Agaricomycetes</taxon>
        <taxon>Polyporales</taxon>
        <taxon>Cerrenaceae</taxon>
        <taxon>Cerrena</taxon>
    </lineage>
</organism>
<sequence length="657" mass="72867">MRPASILTLDHYHPDPPCGLCTTTTRSLLECCLIRLSLRDLISNIMSPSVSDTTASPTPFSPFSARSYSSNSAATSDDTPDLGAFPTVFRELTAFYPPRTGRFNGYGDTTPTSTLTFYASDYDSEVVDGSTVWNQRPIASYLSSSSPEPSGTTSYTRTLDTASSTDRYTLETTSRYSDGEGTEDEEDNDSLLDNDDSQDNVHSFLDDDEEQPSLGFAGALDFLAAERARFVAQRDALGQKGNGSTNVDGTWRHPLANRRKRRRNRNRSARRPAPANTEDPANGTNPSQDDTDDSSSSSLDRPSSPQYYKSTPPTPPPASERRRQRSAAPSIAQRPIVHHSKSTPSLRLPKTFPIDPRVLQLRNLAHKLRMLFPRDAEALADILSDDHPSPSEIVDPRGPTPRSQDTLIHVFIDHSNILFGFLNYIRKHTHRSQRKRERERERQLSHAALALILERGRPITRRVLVTSSPLYQPIDSAEQLGYDAKILRRVPDDGSGPDRHQSSSSGGDQPPPNSRNQNRRSFQRGHNRGPSFGGTSESEPTNGTTGSSNSTPSNGRVRYREQGVDELLQLKLHQAIADVDNIPENATIVLATGDGNVGQFNEEGFLGCVRIALKKGWKVELYSWEGSLSKAWLREFGENDHFDLQTLDRFAVDLVEL</sequence>
<accession>A0AAW0GI45</accession>
<feature type="compositionally biased region" description="Basic and acidic residues" evidence="1">
    <location>
        <begin position="488"/>
        <end position="501"/>
    </location>
</feature>
<name>A0AAW0GI45_9APHY</name>
<keyword evidence="3" id="KW-1185">Reference proteome</keyword>
<dbReference type="CDD" id="cd18724">
    <property type="entry name" value="PIN_LabA-like"/>
    <property type="match status" value="1"/>
</dbReference>
<dbReference type="EMBL" id="JASBNA010000005">
    <property type="protein sequence ID" value="KAK7691472.1"/>
    <property type="molecule type" value="Genomic_DNA"/>
</dbReference>